<organism evidence="8 9">
    <name type="scientific">Ulvibacter litoralis</name>
    <dbReference type="NCBI Taxonomy" id="227084"/>
    <lineage>
        <taxon>Bacteria</taxon>
        <taxon>Pseudomonadati</taxon>
        <taxon>Bacteroidota</taxon>
        <taxon>Flavobacteriia</taxon>
        <taxon>Flavobacteriales</taxon>
        <taxon>Flavobacteriaceae</taxon>
        <taxon>Ulvibacter</taxon>
    </lineage>
</organism>
<dbReference type="GO" id="GO:0009279">
    <property type="term" value="C:cell outer membrane"/>
    <property type="evidence" value="ECO:0007669"/>
    <property type="project" value="UniProtKB-SubCell"/>
</dbReference>
<dbReference type="CDD" id="cd07185">
    <property type="entry name" value="OmpA_C-like"/>
    <property type="match status" value="1"/>
</dbReference>
<dbReference type="Proteomes" id="UP000199321">
    <property type="component" value="Unassembled WGS sequence"/>
</dbReference>
<evidence type="ECO:0000256" key="6">
    <source>
        <dbReference type="SAM" id="SignalP"/>
    </source>
</evidence>
<evidence type="ECO:0000256" key="1">
    <source>
        <dbReference type="ARBA" id="ARBA00004442"/>
    </source>
</evidence>
<keyword evidence="5" id="KW-0175">Coiled coil</keyword>
<feature type="chain" id="PRO_5011608876" evidence="6">
    <location>
        <begin position="21"/>
        <end position="429"/>
    </location>
</feature>
<dbReference type="EMBL" id="FNBA01000002">
    <property type="protein sequence ID" value="SDE73759.1"/>
    <property type="molecule type" value="Genomic_DNA"/>
</dbReference>
<evidence type="ECO:0000256" key="5">
    <source>
        <dbReference type="SAM" id="Coils"/>
    </source>
</evidence>
<dbReference type="SUPFAM" id="SSF103647">
    <property type="entry name" value="TSP type-3 repeat"/>
    <property type="match status" value="1"/>
</dbReference>
<dbReference type="InterPro" id="IPR028974">
    <property type="entry name" value="TSP_type-3_rpt"/>
</dbReference>
<dbReference type="RefSeq" id="WP_093143942.1">
    <property type="nucleotide sequence ID" value="NZ_BMWO01000002.1"/>
</dbReference>
<evidence type="ECO:0000313" key="9">
    <source>
        <dbReference type="Proteomes" id="UP000199321"/>
    </source>
</evidence>
<dbReference type="SUPFAM" id="SSF103088">
    <property type="entry name" value="OmpA-like"/>
    <property type="match status" value="1"/>
</dbReference>
<proteinExistence type="predicted"/>
<evidence type="ECO:0000256" key="4">
    <source>
        <dbReference type="PROSITE-ProRule" id="PRU00473"/>
    </source>
</evidence>
<feature type="domain" description="OmpA-like" evidence="7">
    <location>
        <begin position="316"/>
        <end position="429"/>
    </location>
</feature>
<dbReference type="PROSITE" id="PS51123">
    <property type="entry name" value="OMPA_2"/>
    <property type="match status" value="1"/>
</dbReference>
<dbReference type="PROSITE" id="PS01068">
    <property type="entry name" value="OMPA_1"/>
    <property type="match status" value="1"/>
</dbReference>
<feature type="coiled-coil region" evidence="5">
    <location>
        <begin position="226"/>
        <end position="253"/>
    </location>
</feature>
<evidence type="ECO:0000256" key="2">
    <source>
        <dbReference type="ARBA" id="ARBA00023136"/>
    </source>
</evidence>
<keyword evidence="2 4" id="KW-0472">Membrane</keyword>
<dbReference type="InterPro" id="IPR036737">
    <property type="entry name" value="OmpA-like_sf"/>
</dbReference>
<dbReference type="PANTHER" id="PTHR30329">
    <property type="entry name" value="STATOR ELEMENT OF FLAGELLAR MOTOR COMPLEX"/>
    <property type="match status" value="1"/>
</dbReference>
<dbReference type="PANTHER" id="PTHR30329:SF21">
    <property type="entry name" value="LIPOPROTEIN YIAD-RELATED"/>
    <property type="match status" value="1"/>
</dbReference>
<feature type="signal peptide" evidence="6">
    <location>
        <begin position="1"/>
        <end position="20"/>
    </location>
</feature>
<sequence length="429" mass="47391">MKKVLLGVFLLGLTTSITYAQEQNQEQEKEVSKYNKWSIELAAGVHKPTGQFAPGYYTQTPSFGQASLGVRYMFNNKFGLKLEGGYATIENDDSSLAFKTANYRGSLQGVANLGAILNFNDWTNTFGLLLHAGGGFSMNDYKEPLDLNNDNMLHIMGGITPQIKMTNNLVLTGDVSVIGNTRQYRTWDGTQLNTERGVNGFAVNTSIGITYYLGKAEKHADWYFEEQEFEDTVSDLEERLSKVETDLIDSDQDGVPDYLDREPNTMSGVAVDSKGIAVDLNKNGIPDEIENSLDQRYAKKGEGGILEGSNNGSLSIKDLLDKGYVNVYFKFNSTTPETYSLEAINYLIRYMEQNPSVNAELVGFADEIGGEAYNNTLSEKRAKKVYDILVASGVSANRLTSRGGGVDNSVDKTSSPARQLVRRVTFRIK</sequence>
<evidence type="ECO:0000313" key="8">
    <source>
        <dbReference type="EMBL" id="SDE73759.1"/>
    </source>
</evidence>
<keyword evidence="9" id="KW-1185">Reference proteome</keyword>
<dbReference type="InterPro" id="IPR006665">
    <property type="entry name" value="OmpA-like"/>
</dbReference>
<accession>A0A1G7FCV3</accession>
<keyword evidence="3" id="KW-0998">Cell outer membrane</keyword>
<reference evidence="8 9" key="1">
    <citation type="submission" date="2016-10" db="EMBL/GenBank/DDBJ databases">
        <authorList>
            <person name="de Groot N.N."/>
        </authorList>
    </citation>
    <scope>NUCLEOTIDE SEQUENCE [LARGE SCALE GENOMIC DNA]</scope>
    <source>
        <strain evidence="8 9">DSM 16195</strain>
    </source>
</reference>
<dbReference type="OrthoDB" id="1522982at2"/>
<dbReference type="STRING" id="227084.SAMN05421855_102482"/>
<name>A0A1G7FCV3_9FLAO</name>
<dbReference type="InterPro" id="IPR006690">
    <property type="entry name" value="OMPA-like_CS"/>
</dbReference>
<comment type="subcellular location">
    <subcellularLocation>
        <location evidence="1">Cell outer membrane</location>
    </subcellularLocation>
</comment>
<dbReference type="GO" id="GO:0005509">
    <property type="term" value="F:calcium ion binding"/>
    <property type="evidence" value="ECO:0007669"/>
    <property type="project" value="InterPro"/>
</dbReference>
<dbReference type="InterPro" id="IPR050330">
    <property type="entry name" value="Bact_OuterMem_StrucFunc"/>
</dbReference>
<evidence type="ECO:0000259" key="7">
    <source>
        <dbReference type="PROSITE" id="PS51123"/>
    </source>
</evidence>
<dbReference type="AlphaFoldDB" id="A0A1G7FCV3"/>
<protein>
    <submittedName>
        <fullName evidence="8">OmpA-OmpF porin, OOP family</fullName>
    </submittedName>
</protein>
<dbReference type="PRINTS" id="PR01021">
    <property type="entry name" value="OMPADOMAIN"/>
</dbReference>
<evidence type="ECO:0000256" key="3">
    <source>
        <dbReference type="ARBA" id="ARBA00023237"/>
    </source>
</evidence>
<dbReference type="InterPro" id="IPR006664">
    <property type="entry name" value="OMP_bac"/>
</dbReference>
<dbReference type="Pfam" id="PF00691">
    <property type="entry name" value="OmpA"/>
    <property type="match status" value="1"/>
</dbReference>
<gene>
    <name evidence="8" type="ORF">SAMN05421855_102482</name>
</gene>
<keyword evidence="6" id="KW-0732">Signal</keyword>
<dbReference type="Gene3D" id="3.30.1330.60">
    <property type="entry name" value="OmpA-like domain"/>
    <property type="match status" value="1"/>
</dbReference>